<proteinExistence type="predicted"/>
<evidence type="ECO:0000313" key="5">
    <source>
        <dbReference type="EMBL" id="MBM6401414.1"/>
    </source>
</evidence>
<dbReference type="PANTHER" id="PTHR33154:SF12">
    <property type="entry name" value="TRANSCRIPTIONAL REGULATORY PROTEIN"/>
    <property type="match status" value="1"/>
</dbReference>
<dbReference type="CDD" id="cd00090">
    <property type="entry name" value="HTH_ARSR"/>
    <property type="match status" value="1"/>
</dbReference>
<keyword evidence="6" id="KW-1185">Reference proteome</keyword>
<accession>A0ABS2CNF7</accession>
<dbReference type="PANTHER" id="PTHR33154">
    <property type="entry name" value="TRANSCRIPTIONAL REGULATOR, ARSR FAMILY"/>
    <property type="match status" value="1"/>
</dbReference>
<evidence type="ECO:0000256" key="2">
    <source>
        <dbReference type="ARBA" id="ARBA00023125"/>
    </source>
</evidence>
<evidence type="ECO:0000259" key="4">
    <source>
        <dbReference type="PROSITE" id="PS50987"/>
    </source>
</evidence>
<keyword evidence="2" id="KW-0238">DNA-binding</keyword>
<reference evidence="5" key="1">
    <citation type="submission" date="2021-02" db="EMBL/GenBank/DDBJ databases">
        <title>Phycicoccus sp. MQZ13P-5T, whole genome shotgun sequence.</title>
        <authorList>
            <person name="Tuo L."/>
        </authorList>
    </citation>
    <scope>NUCLEOTIDE SEQUENCE</scope>
    <source>
        <strain evidence="5">MQZ13P-5</strain>
    </source>
</reference>
<evidence type="ECO:0000256" key="1">
    <source>
        <dbReference type="ARBA" id="ARBA00023015"/>
    </source>
</evidence>
<sequence length="100" mass="11038">MVEYPVPDLADVTMEAVLKALGDPTRLAIVRMLADGRPRPKADVWQQFSTTKATCAHHFKTLRGAGLVTYDVHGRTHDIRVRRAELDERFPGLVAAVVGS</sequence>
<keyword evidence="1" id="KW-0805">Transcription regulation</keyword>
<name>A0ABS2CNF7_9MICO</name>
<protein>
    <submittedName>
        <fullName evidence="5">Helix-turn-helix transcriptional regulator</fullName>
    </submittedName>
</protein>
<keyword evidence="3" id="KW-0804">Transcription</keyword>
<dbReference type="InterPro" id="IPR051081">
    <property type="entry name" value="HTH_MetalResp_TranReg"/>
</dbReference>
<dbReference type="SUPFAM" id="SSF46785">
    <property type="entry name" value="Winged helix' DNA-binding domain"/>
    <property type="match status" value="1"/>
</dbReference>
<dbReference type="InterPro" id="IPR001845">
    <property type="entry name" value="HTH_ArsR_DNA-bd_dom"/>
</dbReference>
<dbReference type="Proteomes" id="UP001430172">
    <property type="component" value="Unassembled WGS sequence"/>
</dbReference>
<gene>
    <name evidence="5" type="ORF">JQN70_13525</name>
</gene>
<dbReference type="PRINTS" id="PR00778">
    <property type="entry name" value="HTHARSR"/>
</dbReference>
<dbReference type="PROSITE" id="PS50987">
    <property type="entry name" value="HTH_ARSR_2"/>
    <property type="match status" value="1"/>
</dbReference>
<dbReference type="Pfam" id="PF12840">
    <property type="entry name" value="HTH_20"/>
    <property type="match status" value="1"/>
</dbReference>
<dbReference type="InterPro" id="IPR036390">
    <property type="entry name" value="WH_DNA-bd_sf"/>
</dbReference>
<evidence type="ECO:0000256" key="3">
    <source>
        <dbReference type="ARBA" id="ARBA00023163"/>
    </source>
</evidence>
<dbReference type="InterPro" id="IPR011991">
    <property type="entry name" value="ArsR-like_HTH"/>
</dbReference>
<comment type="caution">
    <text evidence="5">The sequence shown here is derived from an EMBL/GenBank/DDBJ whole genome shotgun (WGS) entry which is preliminary data.</text>
</comment>
<organism evidence="5 6">
    <name type="scientific">Phycicoccus sonneratiae</name>
    <dbReference type="NCBI Taxonomy" id="2807628"/>
    <lineage>
        <taxon>Bacteria</taxon>
        <taxon>Bacillati</taxon>
        <taxon>Actinomycetota</taxon>
        <taxon>Actinomycetes</taxon>
        <taxon>Micrococcales</taxon>
        <taxon>Intrasporangiaceae</taxon>
        <taxon>Phycicoccus</taxon>
    </lineage>
</organism>
<feature type="domain" description="HTH arsR-type" evidence="4">
    <location>
        <begin position="6"/>
        <end position="100"/>
    </location>
</feature>
<dbReference type="EMBL" id="JAFDVD010000015">
    <property type="protein sequence ID" value="MBM6401414.1"/>
    <property type="molecule type" value="Genomic_DNA"/>
</dbReference>
<dbReference type="Gene3D" id="1.10.10.10">
    <property type="entry name" value="Winged helix-like DNA-binding domain superfamily/Winged helix DNA-binding domain"/>
    <property type="match status" value="1"/>
</dbReference>
<dbReference type="SMART" id="SM00418">
    <property type="entry name" value="HTH_ARSR"/>
    <property type="match status" value="1"/>
</dbReference>
<dbReference type="InterPro" id="IPR036388">
    <property type="entry name" value="WH-like_DNA-bd_sf"/>
</dbReference>
<evidence type="ECO:0000313" key="6">
    <source>
        <dbReference type="Proteomes" id="UP001430172"/>
    </source>
</evidence>